<evidence type="ECO:0000256" key="1">
    <source>
        <dbReference type="ARBA" id="ARBA00008791"/>
    </source>
</evidence>
<dbReference type="PIRSF" id="PIRSF006276">
    <property type="entry name" value="UspA"/>
    <property type="match status" value="1"/>
</dbReference>
<name>A0ABN4TIT3_9BURK</name>
<dbReference type="SUPFAM" id="SSF52402">
    <property type="entry name" value="Adenine nucleotide alpha hydrolases-like"/>
    <property type="match status" value="1"/>
</dbReference>
<dbReference type="Proteomes" id="UP000177515">
    <property type="component" value="Chromosome 1"/>
</dbReference>
<dbReference type="InterPro" id="IPR014729">
    <property type="entry name" value="Rossmann-like_a/b/a_fold"/>
</dbReference>
<gene>
    <name evidence="4" type="ORF">BKK80_10610</name>
</gene>
<keyword evidence="5" id="KW-1185">Reference proteome</keyword>
<dbReference type="InterPro" id="IPR006015">
    <property type="entry name" value="Universal_stress_UspA"/>
</dbReference>
<organism evidence="4 5">
    <name type="scientific">Cupriavidus malaysiensis</name>
    <dbReference type="NCBI Taxonomy" id="367825"/>
    <lineage>
        <taxon>Bacteria</taxon>
        <taxon>Pseudomonadati</taxon>
        <taxon>Pseudomonadota</taxon>
        <taxon>Betaproteobacteria</taxon>
        <taxon>Burkholderiales</taxon>
        <taxon>Burkholderiaceae</taxon>
        <taxon>Cupriavidus</taxon>
    </lineage>
</organism>
<keyword evidence="2" id="KW-0963">Cytoplasm</keyword>
<dbReference type="EMBL" id="CP017754">
    <property type="protein sequence ID" value="AOZ06236.1"/>
    <property type="molecule type" value="Genomic_DNA"/>
</dbReference>
<reference evidence="4 5" key="1">
    <citation type="submission" date="2016-10" db="EMBL/GenBank/DDBJ databases">
        <title>Complete genome sequences of three Cupriavidus strains isolated from various Malaysian environments.</title>
        <authorList>
            <person name="Abdullah A.A.-A."/>
            <person name="Shafie N.A.H."/>
            <person name="Lau N.S."/>
        </authorList>
    </citation>
    <scope>NUCLEOTIDE SEQUENCE [LARGE SCALE GENOMIC DNA]</scope>
    <source>
        <strain evidence="4 5">USMAA1020</strain>
    </source>
</reference>
<protein>
    <recommendedName>
        <fullName evidence="2">Universal stress protein</fullName>
    </recommendedName>
</protein>
<dbReference type="PRINTS" id="PR01438">
    <property type="entry name" value="UNVRSLSTRESS"/>
</dbReference>
<evidence type="ECO:0000259" key="3">
    <source>
        <dbReference type="Pfam" id="PF00582"/>
    </source>
</evidence>
<feature type="domain" description="UspA" evidence="3">
    <location>
        <begin position="1"/>
        <end position="146"/>
    </location>
</feature>
<accession>A0ABN4TIT3</accession>
<sequence>MYQRILLAVDGSRSSDLALSQAITVAKATGAEVEAIFIADNSDLFFDVGYFDPSKIMDSIMAAGNEALSAAAARLAAEGVRHSTRLIDKPVGPGMISDTIIQEAVRWDADLLVLGTHGRRGVKRLVMGSVAEGVLHKSGKPVLLIRSEAPD</sequence>
<dbReference type="RefSeq" id="WP_071012576.1">
    <property type="nucleotide sequence ID" value="NZ_CP017754.1"/>
</dbReference>
<evidence type="ECO:0000313" key="5">
    <source>
        <dbReference type="Proteomes" id="UP000177515"/>
    </source>
</evidence>
<dbReference type="PANTHER" id="PTHR46268:SF6">
    <property type="entry name" value="UNIVERSAL STRESS PROTEIN UP12"/>
    <property type="match status" value="1"/>
</dbReference>
<dbReference type="Pfam" id="PF00582">
    <property type="entry name" value="Usp"/>
    <property type="match status" value="1"/>
</dbReference>
<evidence type="ECO:0000256" key="2">
    <source>
        <dbReference type="PIRNR" id="PIRNR006276"/>
    </source>
</evidence>
<comment type="similarity">
    <text evidence="1 2">Belongs to the universal stress protein A family.</text>
</comment>
<evidence type="ECO:0000313" key="4">
    <source>
        <dbReference type="EMBL" id="AOZ06236.1"/>
    </source>
</evidence>
<dbReference type="InterPro" id="IPR006016">
    <property type="entry name" value="UspA"/>
</dbReference>
<dbReference type="CDD" id="cd00293">
    <property type="entry name" value="USP-like"/>
    <property type="match status" value="1"/>
</dbReference>
<proteinExistence type="inferred from homology"/>
<comment type="subcellular location">
    <subcellularLocation>
        <location evidence="2">Cytoplasm</location>
    </subcellularLocation>
</comment>
<dbReference type="PANTHER" id="PTHR46268">
    <property type="entry name" value="STRESS RESPONSE PROTEIN NHAX"/>
    <property type="match status" value="1"/>
</dbReference>
<dbReference type="Gene3D" id="3.40.50.620">
    <property type="entry name" value="HUPs"/>
    <property type="match status" value="1"/>
</dbReference>